<dbReference type="GO" id="GO:0006541">
    <property type="term" value="P:glutamine metabolic process"/>
    <property type="evidence" value="ECO:0007669"/>
    <property type="project" value="InterPro"/>
</dbReference>
<dbReference type="NCBIfam" id="NF009475">
    <property type="entry name" value="PRK12838.1"/>
    <property type="match status" value="1"/>
</dbReference>
<accession>A0A3B1BZ26</accession>
<name>A0A3B1BZ26_9ZZZZ</name>
<evidence type="ECO:0000256" key="8">
    <source>
        <dbReference type="ARBA" id="ARBA00044340"/>
    </source>
</evidence>
<dbReference type="InterPro" id="IPR036480">
    <property type="entry name" value="CarbP_synth_ssu_N_sf"/>
</dbReference>
<dbReference type="PRINTS" id="PR00099">
    <property type="entry name" value="CPSGATASE"/>
</dbReference>
<dbReference type="SUPFAM" id="SSF52021">
    <property type="entry name" value="Carbamoyl phosphate synthetase, small subunit N-terminal domain"/>
    <property type="match status" value="1"/>
</dbReference>
<dbReference type="Pfam" id="PF00988">
    <property type="entry name" value="CPSase_sm_chain"/>
    <property type="match status" value="1"/>
</dbReference>
<comment type="pathway">
    <text evidence="1">Amino-acid biosynthesis; L-arginine biosynthesis; carbamoyl phosphate from bicarbonate: step 1/1.</text>
</comment>
<dbReference type="InterPro" id="IPR002474">
    <property type="entry name" value="CarbamoylP_synth_ssu_N"/>
</dbReference>
<dbReference type="EC" id="6.3.5.5" evidence="3"/>
<dbReference type="SUPFAM" id="SSF52317">
    <property type="entry name" value="Class I glutamine amidotransferase-like"/>
    <property type="match status" value="1"/>
</dbReference>
<dbReference type="InterPro" id="IPR029062">
    <property type="entry name" value="Class_I_gatase-like"/>
</dbReference>
<evidence type="ECO:0000256" key="4">
    <source>
        <dbReference type="ARBA" id="ARBA00022598"/>
    </source>
</evidence>
<evidence type="ECO:0000259" key="10">
    <source>
        <dbReference type="SMART" id="SM01097"/>
    </source>
</evidence>
<dbReference type="NCBIfam" id="TIGR01368">
    <property type="entry name" value="CPSaseIIsmall"/>
    <property type="match status" value="1"/>
</dbReference>
<dbReference type="Gene3D" id="3.50.30.20">
    <property type="entry name" value="Carbamoyl-phosphate synthase small subunit, N-terminal domain"/>
    <property type="match status" value="1"/>
</dbReference>
<dbReference type="SMART" id="SM01097">
    <property type="entry name" value="CPSase_sm_chain"/>
    <property type="match status" value="1"/>
</dbReference>
<dbReference type="PRINTS" id="PR00097">
    <property type="entry name" value="ANTSNTHASEII"/>
</dbReference>
<dbReference type="Pfam" id="PF00117">
    <property type="entry name" value="GATase"/>
    <property type="match status" value="1"/>
</dbReference>
<gene>
    <name evidence="11" type="ORF">MNBD_IGNAVI01-2070</name>
</gene>
<dbReference type="CDD" id="cd01744">
    <property type="entry name" value="GATase1_CPSase"/>
    <property type="match status" value="1"/>
</dbReference>
<comment type="catalytic activity">
    <reaction evidence="9">
        <text>hydrogencarbonate + L-glutamine + 2 ATP + H2O = carbamoyl phosphate + L-glutamate + 2 ADP + phosphate + 2 H(+)</text>
        <dbReference type="Rhea" id="RHEA:18633"/>
        <dbReference type="ChEBI" id="CHEBI:15377"/>
        <dbReference type="ChEBI" id="CHEBI:15378"/>
        <dbReference type="ChEBI" id="CHEBI:17544"/>
        <dbReference type="ChEBI" id="CHEBI:29985"/>
        <dbReference type="ChEBI" id="CHEBI:30616"/>
        <dbReference type="ChEBI" id="CHEBI:43474"/>
        <dbReference type="ChEBI" id="CHEBI:58228"/>
        <dbReference type="ChEBI" id="CHEBI:58359"/>
        <dbReference type="ChEBI" id="CHEBI:456216"/>
        <dbReference type="EC" id="6.3.5.5"/>
    </reaction>
</comment>
<dbReference type="FunFam" id="3.50.30.20:FF:000002">
    <property type="entry name" value="Carbamoyl-phosphate synthase 1, mitochondrial"/>
    <property type="match status" value="1"/>
</dbReference>
<evidence type="ECO:0000256" key="6">
    <source>
        <dbReference type="ARBA" id="ARBA00022840"/>
    </source>
</evidence>
<organism evidence="11">
    <name type="scientific">hydrothermal vent metagenome</name>
    <dbReference type="NCBI Taxonomy" id="652676"/>
    <lineage>
        <taxon>unclassified sequences</taxon>
        <taxon>metagenomes</taxon>
        <taxon>ecological metagenomes</taxon>
    </lineage>
</organism>
<dbReference type="InterPro" id="IPR017926">
    <property type="entry name" value="GATASE"/>
</dbReference>
<protein>
    <recommendedName>
        <fullName evidence="3">carbamoyl-phosphate synthase (glutamine-hydrolyzing)</fullName>
        <ecNumber evidence="3">6.3.5.5</ecNumber>
    </recommendedName>
    <alternativeName>
        <fullName evidence="8">Arginine-specific carbamoyl phosphate synthetase, glutamine chain</fullName>
    </alternativeName>
</protein>
<dbReference type="HAMAP" id="MF_01209">
    <property type="entry name" value="CPSase_S_chain"/>
    <property type="match status" value="1"/>
</dbReference>
<dbReference type="InterPro" id="IPR006274">
    <property type="entry name" value="CarbamoylP_synth_ssu"/>
</dbReference>
<evidence type="ECO:0000313" key="11">
    <source>
        <dbReference type="EMBL" id="VAX19731.1"/>
    </source>
</evidence>
<dbReference type="Gene3D" id="3.40.50.880">
    <property type="match status" value="1"/>
</dbReference>
<dbReference type="PANTHER" id="PTHR43418">
    <property type="entry name" value="MULTIFUNCTIONAL TRYPTOPHAN BIOSYNTHESIS PROTEIN-RELATED"/>
    <property type="match status" value="1"/>
</dbReference>
<dbReference type="PRINTS" id="PR00096">
    <property type="entry name" value="GATASE"/>
</dbReference>
<comment type="similarity">
    <text evidence="2">Belongs to the CarA family.</text>
</comment>
<dbReference type="GO" id="GO:0004088">
    <property type="term" value="F:carbamoyl-phosphate synthase (glutamine-hydrolyzing) activity"/>
    <property type="evidence" value="ECO:0007669"/>
    <property type="project" value="UniProtKB-EC"/>
</dbReference>
<proteinExistence type="inferred from homology"/>
<dbReference type="GO" id="GO:0005524">
    <property type="term" value="F:ATP binding"/>
    <property type="evidence" value="ECO:0007669"/>
    <property type="project" value="UniProtKB-KW"/>
</dbReference>
<dbReference type="InterPro" id="IPR050472">
    <property type="entry name" value="Anth_synth/Amidotransfase"/>
</dbReference>
<dbReference type="PROSITE" id="PS51273">
    <property type="entry name" value="GATASE_TYPE_1"/>
    <property type="match status" value="1"/>
</dbReference>
<sequence length="363" mass="40511">MKSYQEKATLILEDGTTYTGYSFGYIGKTEGEVVFNTGMVGYPETLTDPSYAGQILVATYPLIGNYGVPPKTMNNDLLLNYESDRIQTKALIVSDYSFNYSHWNADRSLDEWMEEEKIPGIFGIDTRALTRKLRNNGTMLGWIIPSDKVTEEDLNRKIVDPNKTDLVGTVSVKEVTEYDSGKKKIVLVDCGVKNNIIRAFQGRNISVIRVPYDHDFTSIESDGVLISNGPGDPKMCQTTVENTKKAMEDGIPTLGICLGSQILGLAAGMDTYKLKYGHRSHNQPVNEAGTHRSYITSQNHGYAVDSSTLPLDWREWFTNDNDGTNEGVIHIAKPFFGTQFHPEASPGPDDTEFIFDMFVRALR</sequence>
<keyword evidence="4 11" id="KW-0436">Ligase</keyword>
<evidence type="ECO:0000256" key="9">
    <source>
        <dbReference type="ARBA" id="ARBA00048816"/>
    </source>
</evidence>
<evidence type="ECO:0000256" key="1">
    <source>
        <dbReference type="ARBA" id="ARBA00005077"/>
    </source>
</evidence>
<keyword evidence="6" id="KW-0067">ATP-binding</keyword>
<evidence type="ECO:0000256" key="7">
    <source>
        <dbReference type="ARBA" id="ARBA00022962"/>
    </source>
</evidence>
<dbReference type="InterPro" id="IPR035686">
    <property type="entry name" value="CPSase_GATase1"/>
</dbReference>
<feature type="domain" description="Carbamoyl-phosphate synthase small subunit N-terminal" evidence="10">
    <location>
        <begin position="6"/>
        <end position="144"/>
    </location>
</feature>
<dbReference type="PANTHER" id="PTHR43418:SF7">
    <property type="entry name" value="CARBAMOYL-PHOSPHATE SYNTHASE SMALL CHAIN"/>
    <property type="match status" value="1"/>
</dbReference>
<dbReference type="AlphaFoldDB" id="A0A3B1BZ26"/>
<dbReference type="GO" id="GO:0006207">
    <property type="term" value="P:'de novo' pyrimidine nucleobase biosynthetic process"/>
    <property type="evidence" value="ECO:0007669"/>
    <property type="project" value="InterPro"/>
</dbReference>
<keyword evidence="7" id="KW-0315">Glutamine amidotransferase</keyword>
<evidence type="ECO:0000256" key="5">
    <source>
        <dbReference type="ARBA" id="ARBA00022741"/>
    </source>
</evidence>
<reference evidence="11" key="1">
    <citation type="submission" date="2018-06" db="EMBL/GenBank/DDBJ databases">
        <authorList>
            <person name="Zhirakovskaya E."/>
        </authorList>
    </citation>
    <scope>NUCLEOTIDE SEQUENCE</scope>
</reference>
<evidence type="ECO:0000256" key="3">
    <source>
        <dbReference type="ARBA" id="ARBA00012738"/>
    </source>
</evidence>
<evidence type="ECO:0000256" key="2">
    <source>
        <dbReference type="ARBA" id="ARBA00007800"/>
    </source>
</evidence>
<keyword evidence="5" id="KW-0547">Nucleotide-binding</keyword>
<dbReference type="EMBL" id="UOGD01000151">
    <property type="protein sequence ID" value="VAX19731.1"/>
    <property type="molecule type" value="Genomic_DNA"/>
</dbReference>